<comment type="subcellular location">
    <subcellularLocation>
        <location evidence="2">Cytoplasmic vesicle</location>
        <location evidence="2">Secretory vesicle</location>
        <location evidence="2">Synaptic vesicle membrane</location>
        <topology evidence="2">Multi-pass membrane protein</topology>
    </subcellularLocation>
    <subcellularLocation>
        <location evidence="1">Early endosome membrane</location>
    </subcellularLocation>
</comment>
<dbReference type="AlphaFoldDB" id="A0A813QGE6"/>
<feature type="transmembrane region" description="Helical" evidence="11">
    <location>
        <begin position="28"/>
        <end position="49"/>
    </location>
</feature>
<dbReference type="InterPro" id="IPR027469">
    <property type="entry name" value="Cation_efflux_TMD_sf"/>
</dbReference>
<gene>
    <name evidence="12" type="ORF">OXX778_LOCUS4769</name>
</gene>
<evidence type="ECO:0000256" key="11">
    <source>
        <dbReference type="SAM" id="Phobius"/>
    </source>
</evidence>
<feature type="transmembrane region" description="Helical" evidence="11">
    <location>
        <begin position="127"/>
        <end position="146"/>
    </location>
</feature>
<evidence type="ECO:0000256" key="1">
    <source>
        <dbReference type="ARBA" id="ARBA00004146"/>
    </source>
</evidence>
<feature type="transmembrane region" description="Helical" evidence="11">
    <location>
        <begin position="55"/>
        <end position="78"/>
    </location>
</feature>
<keyword evidence="5" id="KW-0967">Endosome</keyword>
<dbReference type="Gene3D" id="1.20.1510.10">
    <property type="entry name" value="Cation efflux protein transmembrane domain"/>
    <property type="match status" value="1"/>
</dbReference>
<evidence type="ECO:0000256" key="7">
    <source>
        <dbReference type="ARBA" id="ARBA00022989"/>
    </source>
</evidence>
<proteinExistence type="inferred from homology"/>
<evidence type="ECO:0008006" key="14">
    <source>
        <dbReference type="Google" id="ProtNLM"/>
    </source>
</evidence>
<name>A0A813QGE6_9BILA</name>
<comment type="caution">
    <text evidence="12">The sequence shown here is derived from an EMBL/GenBank/DDBJ whole genome shotgun (WGS) entry which is preliminary data.</text>
</comment>
<dbReference type="GO" id="GO:0031901">
    <property type="term" value="C:early endosome membrane"/>
    <property type="evidence" value="ECO:0007669"/>
    <property type="project" value="UniProtKB-SubCell"/>
</dbReference>
<comment type="similarity">
    <text evidence="3">Belongs to the TMEM163 family.</text>
</comment>
<dbReference type="PANTHER" id="PTHR31937">
    <property type="entry name" value="TRANSMEMBRANE PROTEIN 163"/>
    <property type="match status" value="1"/>
</dbReference>
<evidence type="ECO:0000256" key="2">
    <source>
        <dbReference type="ARBA" id="ARBA00004644"/>
    </source>
</evidence>
<accession>A0A813QGE6</accession>
<feature type="transmembrane region" description="Helical" evidence="11">
    <location>
        <begin position="158"/>
        <end position="183"/>
    </location>
</feature>
<evidence type="ECO:0000256" key="9">
    <source>
        <dbReference type="ARBA" id="ARBA00023136"/>
    </source>
</evidence>
<keyword evidence="9 11" id="KW-0472">Membrane</keyword>
<keyword evidence="13" id="KW-1185">Reference proteome</keyword>
<keyword evidence="7 11" id="KW-1133">Transmembrane helix</keyword>
<evidence type="ECO:0000256" key="3">
    <source>
        <dbReference type="ARBA" id="ARBA00008731"/>
    </source>
</evidence>
<keyword evidence="10" id="KW-0968">Cytoplasmic vesicle</keyword>
<evidence type="ECO:0000256" key="6">
    <source>
        <dbReference type="ARBA" id="ARBA00022833"/>
    </source>
</evidence>
<keyword evidence="8" id="KW-0770">Synapse</keyword>
<evidence type="ECO:0000256" key="5">
    <source>
        <dbReference type="ARBA" id="ARBA00022753"/>
    </source>
</evidence>
<evidence type="ECO:0000313" key="12">
    <source>
        <dbReference type="EMBL" id="CAF0767447.1"/>
    </source>
</evidence>
<feature type="transmembrane region" description="Helical" evidence="11">
    <location>
        <begin position="195"/>
        <end position="215"/>
    </location>
</feature>
<evidence type="ECO:0000256" key="10">
    <source>
        <dbReference type="ARBA" id="ARBA00023329"/>
    </source>
</evidence>
<keyword evidence="6" id="KW-0862">Zinc</keyword>
<reference evidence="12" key="1">
    <citation type="submission" date="2021-02" db="EMBL/GenBank/DDBJ databases">
        <authorList>
            <person name="Nowell W R."/>
        </authorList>
    </citation>
    <scope>NUCLEOTIDE SEQUENCE</scope>
    <source>
        <strain evidence="12">Ploen Becks lab</strain>
    </source>
</reference>
<protein>
    <recommendedName>
        <fullName evidence="14">Transmembrane protein 163</fullName>
    </recommendedName>
</protein>
<keyword evidence="4 11" id="KW-0812">Transmembrane</keyword>
<evidence type="ECO:0000313" key="13">
    <source>
        <dbReference type="Proteomes" id="UP000663879"/>
    </source>
</evidence>
<sequence>MTKINEYEEFENFLKFSRDEQIRKKVVIIEYVSIFFTIVCFLTSAYLAYEDYSMTALAVSSDSLLDILVHLTVLWRYFNPSNLNVIKMDAYASIVLSILFFMSSLCIEFESIRNLVYGQKPVPSLEFITISIIQSIIFSLLSIYKFCLAQDFSQNKSLISSGIDSLITGLSNFSMALSMGIFVMNKNIWYLDSSFGIIIGFLVFIYGLHLCVTSLTTKN</sequence>
<evidence type="ECO:0000256" key="4">
    <source>
        <dbReference type="ARBA" id="ARBA00022692"/>
    </source>
</evidence>
<dbReference type="EMBL" id="CAJNOC010000484">
    <property type="protein sequence ID" value="CAF0767447.1"/>
    <property type="molecule type" value="Genomic_DNA"/>
</dbReference>
<dbReference type="PANTHER" id="PTHR31937:SF2">
    <property type="entry name" value="TRANSMEMBRANE PROTEIN 163"/>
    <property type="match status" value="1"/>
</dbReference>
<dbReference type="Proteomes" id="UP000663879">
    <property type="component" value="Unassembled WGS sequence"/>
</dbReference>
<dbReference type="OrthoDB" id="5980560at2759"/>
<evidence type="ECO:0000256" key="8">
    <source>
        <dbReference type="ARBA" id="ARBA00023018"/>
    </source>
</evidence>
<feature type="transmembrane region" description="Helical" evidence="11">
    <location>
        <begin position="90"/>
        <end position="107"/>
    </location>
</feature>
<organism evidence="12 13">
    <name type="scientific">Brachionus calyciflorus</name>
    <dbReference type="NCBI Taxonomy" id="104777"/>
    <lineage>
        <taxon>Eukaryota</taxon>
        <taxon>Metazoa</taxon>
        <taxon>Spiralia</taxon>
        <taxon>Gnathifera</taxon>
        <taxon>Rotifera</taxon>
        <taxon>Eurotatoria</taxon>
        <taxon>Monogononta</taxon>
        <taxon>Pseudotrocha</taxon>
        <taxon>Ploima</taxon>
        <taxon>Brachionidae</taxon>
        <taxon>Brachionus</taxon>
    </lineage>
</organism>
<dbReference type="SUPFAM" id="SSF161111">
    <property type="entry name" value="Cation efflux protein transmembrane domain-like"/>
    <property type="match status" value="1"/>
</dbReference>
<dbReference type="GO" id="GO:0030672">
    <property type="term" value="C:synaptic vesicle membrane"/>
    <property type="evidence" value="ECO:0007669"/>
    <property type="project" value="UniProtKB-SubCell"/>
</dbReference>
<dbReference type="InterPro" id="IPR026765">
    <property type="entry name" value="Tmem163"/>
</dbReference>